<keyword evidence="2" id="KW-0472">Membrane</keyword>
<proteinExistence type="predicted"/>
<keyword evidence="5" id="KW-1185">Reference proteome</keyword>
<evidence type="ECO:0000313" key="4">
    <source>
        <dbReference type="EMBL" id="GGZ79604.1"/>
    </source>
</evidence>
<feature type="signal peptide" evidence="3">
    <location>
        <begin position="1"/>
        <end position="24"/>
    </location>
</feature>
<comment type="caution">
    <text evidence="4">The sequence shown here is derived from an EMBL/GenBank/DDBJ whole genome shotgun (WGS) entry which is preliminary data.</text>
</comment>
<evidence type="ECO:0000313" key="5">
    <source>
        <dbReference type="Proteomes" id="UP000623010"/>
    </source>
</evidence>
<keyword evidence="2" id="KW-1133">Transmembrane helix</keyword>
<organism evidence="4 5">
    <name type="scientific">Streptomyces echinoruber</name>
    <dbReference type="NCBI Taxonomy" id="68898"/>
    <lineage>
        <taxon>Bacteria</taxon>
        <taxon>Bacillati</taxon>
        <taxon>Actinomycetota</taxon>
        <taxon>Actinomycetes</taxon>
        <taxon>Kitasatosporales</taxon>
        <taxon>Streptomycetaceae</taxon>
        <taxon>Streptomyces</taxon>
    </lineage>
</organism>
<evidence type="ECO:0000256" key="1">
    <source>
        <dbReference type="SAM" id="MobiDB-lite"/>
    </source>
</evidence>
<feature type="region of interest" description="Disordered" evidence="1">
    <location>
        <begin position="168"/>
        <end position="237"/>
    </location>
</feature>
<protein>
    <recommendedName>
        <fullName evidence="6">Sortase</fullName>
    </recommendedName>
</protein>
<feature type="transmembrane region" description="Helical" evidence="2">
    <location>
        <begin position="255"/>
        <end position="274"/>
    </location>
</feature>
<evidence type="ECO:0008006" key="6">
    <source>
        <dbReference type="Google" id="ProtNLM"/>
    </source>
</evidence>
<feature type="compositionally biased region" description="Low complexity" evidence="1">
    <location>
        <begin position="168"/>
        <end position="191"/>
    </location>
</feature>
<feature type="compositionally biased region" description="Basic and acidic residues" evidence="1">
    <location>
        <begin position="192"/>
        <end position="210"/>
    </location>
</feature>
<keyword evidence="3" id="KW-0732">Signal</keyword>
<name>A0A918V7T2_9ACTN</name>
<reference evidence="4" key="2">
    <citation type="submission" date="2020-09" db="EMBL/GenBank/DDBJ databases">
        <authorList>
            <person name="Sun Q."/>
            <person name="Ohkuma M."/>
        </authorList>
    </citation>
    <scope>NUCLEOTIDE SEQUENCE</scope>
    <source>
        <strain evidence="4">JCM 5016</strain>
    </source>
</reference>
<feature type="chain" id="PRO_5038733208" description="Sortase" evidence="3">
    <location>
        <begin position="25"/>
        <end position="286"/>
    </location>
</feature>
<dbReference type="EMBL" id="BMWH01000004">
    <property type="protein sequence ID" value="GGZ79604.1"/>
    <property type="molecule type" value="Genomic_DNA"/>
</dbReference>
<feature type="compositionally biased region" description="Low complexity" evidence="1">
    <location>
        <begin position="211"/>
        <end position="233"/>
    </location>
</feature>
<dbReference type="AlphaFoldDB" id="A0A918V7T2"/>
<dbReference type="Proteomes" id="UP000623010">
    <property type="component" value="Unassembled WGS sequence"/>
</dbReference>
<evidence type="ECO:0000256" key="2">
    <source>
        <dbReference type="SAM" id="Phobius"/>
    </source>
</evidence>
<dbReference type="InterPro" id="IPR006311">
    <property type="entry name" value="TAT_signal"/>
</dbReference>
<gene>
    <name evidence="4" type="ORF">GCM10010389_16570</name>
</gene>
<feature type="region of interest" description="Disordered" evidence="1">
    <location>
        <begin position="42"/>
        <end position="86"/>
    </location>
</feature>
<dbReference type="PROSITE" id="PS51318">
    <property type="entry name" value="TAT"/>
    <property type="match status" value="1"/>
</dbReference>
<accession>A0A918V7T2</accession>
<evidence type="ECO:0000256" key="3">
    <source>
        <dbReference type="SAM" id="SignalP"/>
    </source>
</evidence>
<feature type="compositionally biased region" description="Low complexity" evidence="1">
    <location>
        <begin position="42"/>
        <end position="74"/>
    </location>
</feature>
<sequence length="286" mass="26901">MGSLRIALCAGAAAVAATLAPAAAALAPAVAAAAAAPAAPAVHTTPTSQTSQTTQTPPTTQTQAAPTSPGAPAAHGGSVSVAPAEPAPGDDVALRVSGCAGRTGTAVSDAFVADARLAVADARLADTGGTLVGDSRIRSTAAPGGYDVTVTCDGSPTRVTGRFTVTAPRGARAAGAGAPAPGGTQAGGTVDDAAHDDGAPHDNATHDDAAHAAAVPDASPSAAVPASPVAPVAAGGGGTARLTAQDVRAAGPGTAQSLTGLLLAATAAVAVVLLPRVRARRGRGTD</sequence>
<reference evidence="4" key="1">
    <citation type="journal article" date="2014" name="Int. J. Syst. Evol. Microbiol.">
        <title>Complete genome sequence of Corynebacterium casei LMG S-19264T (=DSM 44701T), isolated from a smear-ripened cheese.</title>
        <authorList>
            <consortium name="US DOE Joint Genome Institute (JGI-PGF)"/>
            <person name="Walter F."/>
            <person name="Albersmeier A."/>
            <person name="Kalinowski J."/>
            <person name="Ruckert C."/>
        </authorList>
    </citation>
    <scope>NUCLEOTIDE SEQUENCE</scope>
    <source>
        <strain evidence="4">JCM 5016</strain>
    </source>
</reference>
<keyword evidence="2" id="KW-0812">Transmembrane</keyword>